<name>A0A1L8QR93_9ENTE</name>
<dbReference type="GO" id="GO:0016853">
    <property type="term" value="F:isomerase activity"/>
    <property type="evidence" value="ECO:0007669"/>
    <property type="project" value="InterPro"/>
</dbReference>
<dbReference type="EMBL" id="JXKD01000011">
    <property type="protein sequence ID" value="OJG09974.1"/>
    <property type="molecule type" value="Genomic_DNA"/>
</dbReference>
<dbReference type="Pfam" id="PF01263">
    <property type="entry name" value="Aldose_epim"/>
    <property type="match status" value="1"/>
</dbReference>
<gene>
    <name evidence="1" type="ORF">RU93_GL000424</name>
</gene>
<dbReference type="InterPro" id="IPR037481">
    <property type="entry name" value="LacX"/>
</dbReference>
<dbReference type="RefSeq" id="WP_071875137.1">
    <property type="nucleotide sequence ID" value="NZ_JBHSHF010000013.1"/>
</dbReference>
<sequence length="291" mass="33050">MKFTIETAYLQATLDSKGAELHSLYSKEHEIEYLWQGDATYWGRRSPVLFPFVGALKDNKYTYNGQTYPMSQHGFARDMEFEVYEQSSDAMTFVLKSNQETREVYPFDFELYLSYQLGGDGLSVTYKVVNPSDEQMFFSIGGHPAFNVPLEKDLTFEDYYLKSSPMKSRIMIPLKGRYIDVENRTLGQTNATIALTRDLFSNDALIYETKGLNSFSICSEKSPHSVTLSFNNLPFVGIWTPYGTDAPFVCIEPWAGIADSTDASGKLEEKFGIQTLQAQETFTTKYAITVK</sequence>
<evidence type="ECO:0000313" key="2">
    <source>
        <dbReference type="Proteomes" id="UP000182149"/>
    </source>
</evidence>
<dbReference type="PANTHER" id="PTHR11122:SF13">
    <property type="entry name" value="GLUCOSE-6-PHOSPHATE 1-EPIMERASE"/>
    <property type="match status" value="1"/>
</dbReference>
<accession>A0A1L8QR93</accession>
<dbReference type="STRING" id="328396.RU93_GL000424"/>
<organism evidence="1 2">
    <name type="scientific">Enterococcus aquimarinus</name>
    <dbReference type="NCBI Taxonomy" id="328396"/>
    <lineage>
        <taxon>Bacteria</taxon>
        <taxon>Bacillati</taxon>
        <taxon>Bacillota</taxon>
        <taxon>Bacilli</taxon>
        <taxon>Lactobacillales</taxon>
        <taxon>Enterococcaceae</taxon>
        <taxon>Enterococcus</taxon>
    </lineage>
</organism>
<evidence type="ECO:0000313" key="1">
    <source>
        <dbReference type="EMBL" id="OJG09974.1"/>
    </source>
</evidence>
<protein>
    <submittedName>
        <fullName evidence="1">Aldose 1-epimerase</fullName>
    </submittedName>
</protein>
<dbReference type="PANTHER" id="PTHR11122">
    <property type="entry name" value="APOSPORY-ASSOCIATED PROTEIN C-RELATED"/>
    <property type="match status" value="1"/>
</dbReference>
<keyword evidence="2" id="KW-1185">Reference proteome</keyword>
<reference evidence="1 2" key="1">
    <citation type="submission" date="2014-12" db="EMBL/GenBank/DDBJ databases">
        <title>Draft genome sequences of 29 type strains of Enterococci.</title>
        <authorList>
            <person name="Zhong Z."/>
            <person name="Sun Z."/>
            <person name="Liu W."/>
            <person name="Zhang W."/>
            <person name="Zhang H."/>
        </authorList>
    </citation>
    <scope>NUCLEOTIDE SEQUENCE [LARGE SCALE GENOMIC DNA]</scope>
    <source>
        <strain evidence="1 2">DSM 17690</strain>
    </source>
</reference>
<proteinExistence type="predicted"/>
<dbReference type="InterPro" id="IPR008183">
    <property type="entry name" value="Aldose_1/G6P_1-epimerase"/>
</dbReference>
<dbReference type="OrthoDB" id="9795355at2"/>
<dbReference type="Proteomes" id="UP000182149">
    <property type="component" value="Unassembled WGS sequence"/>
</dbReference>
<dbReference type="CDD" id="cd09024">
    <property type="entry name" value="Aldose_epim_lacX"/>
    <property type="match status" value="1"/>
</dbReference>
<comment type="caution">
    <text evidence="1">The sequence shown here is derived from an EMBL/GenBank/DDBJ whole genome shotgun (WGS) entry which is preliminary data.</text>
</comment>
<dbReference type="Gene3D" id="2.70.98.10">
    <property type="match status" value="1"/>
</dbReference>
<dbReference type="InterPro" id="IPR011013">
    <property type="entry name" value="Gal_mutarotase_sf_dom"/>
</dbReference>
<dbReference type="GO" id="GO:0030246">
    <property type="term" value="F:carbohydrate binding"/>
    <property type="evidence" value="ECO:0007669"/>
    <property type="project" value="InterPro"/>
</dbReference>
<dbReference type="AlphaFoldDB" id="A0A1L8QR93"/>
<dbReference type="InterPro" id="IPR014718">
    <property type="entry name" value="GH-type_carb-bd"/>
</dbReference>
<dbReference type="SUPFAM" id="SSF74650">
    <property type="entry name" value="Galactose mutarotase-like"/>
    <property type="match status" value="1"/>
</dbReference>
<dbReference type="GO" id="GO:0005975">
    <property type="term" value="P:carbohydrate metabolic process"/>
    <property type="evidence" value="ECO:0007669"/>
    <property type="project" value="InterPro"/>
</dbReference>